<name>A0A9D0ZG40_9FIRM</name>
<keyword evidence="4 6" id="KW-1133">Transmembrane helix</keyword>
<protein>
    <submittedName>
        <fullName evidence="7">Tryptophan-rich sensory protein</fullName>
    </submittedName>
</protein>
<comment type="caution">
    <text evidence="7">The sequence shown here is derived from an EMBL/GenBank/DDBJ whole genome shotgun (WGS) entry which is preliminary data.</text>
</comment>
<comment type="similarity">
    <text evidence="2">Belongs to the TspO/BZRP family.</text>
</comment>
<evidence type="ECO:0000313" key="8">
    <source>
        <dbReference type="Proteomes" id="UP000824262"/>
    </source>
</evidence>
<dbReference type="CDD" id="cd15904">
    <property type="entry name" value="TSPO_MBR"/>
    <property type="match status" value="1"/>
</dbReference>
<dbReference type="EMBL" id="DVGA01000060">
    <property type="protein sequence ID" value="HIQ78811.1"/>
    <property type="molecule type" value="Genomic_DNA"/>
</dbReference>
<reference evidence="7" key="2">
    <citation type="journal article" date="2021" name="PeerJ">
        <title>Extensive microbial diversity within the chicken gut microbiome revealed by metagenomics and culture.</title>
        <authorList>
            <person name="Gilroy R."/>
            <person name="Ravi A."/>
            <person name="Getino M."/>
            <person name="Pursley I."/>
            <person name="Horton D.L."/>
            <person name="Alikhan N.F."/>
            <person name="Baker D."/>
            <person name="Gharbi K."/>
            <person name="Hall N."/>
            <person name="Watson M."/>
            <person name="Adriaenssens E.M."/>
            <person name="Foster-Nyarko E."/>
            <person name="Jarju S."/>
            <person name="Secka A."/>
            <person name="Antonio M."/>
            <person name="Oren A."/>
            <person name="Chaudhuri R.R."/>
            <person name="La Ragione R."/>
            <person name="Hildebrand F."/>
            <person name="Pallen M.J."/>
        </authorList>
    </citation>
    <scope>NUCLEOTIDE SEQUENCE</scope>
    <source>
        <strain evidence="7">ChiBcolR7-354</strain>
    </source>
</reference>
<evidence type="ECO:0000256" key="3">
    <source>
        <dbReference type="ARBA" id="ARBA00022692"/>
    </source>
</evidence>
<dbReference type="GO" id="GO:0033013">
    <property type="term" value="P:tetrapyrrole metabolic process"/>
    <property type="evidence" value="ECO:0007669"/>
    <property type="project" value="UniProtKB-ARBA"/>
</dbReference>
<dbReference type="PANTHER" id="PTHR10057">
    <property type="entry name" value="PERIPHERAL-TYPE BENZODIAZEPINE RECEPTOR"/>
    <property type="match status" value="1"/>
</dbReference>
<feature type="transmembrane region" description="Helical" evidence="6">
    <location>
        <begin position="126"/>
        <end position="150"/>
    </location>
</feature>
<organism evidence="7 8">
    <name type="scientific">Candidatus Scatomorpha intestinavium</name>
    <dbReference type="NCBI Taxonomy" id="2840922"/>
    <lineage>
        <taxon>Bacteria</taxon>
        <taxon>Bacillati</taxon>
        <taxon>Bacillota</taxon>
        <taxon>Clostridia</taxon>
        <taxon>Eubacteriales</taxon>
        <taxon>Candidatus Scatomorpha</taxon>
    </lineage>
</organism>
<evidence type="ECO:0000256" key="5">
    <source>
        <dbReference type="ARBA" id="ARBA00023136"/>
    </source>
</evidence>
<dbReference type="AlphaFoldDB" id="A0A9D0ZG40"/>
<feature type="transmembrane region" description="Helical" evidence="6">
    <location>
        <begin position="42"/>
        <end position="62"/>
    </location>
</feature>
<keyword evidence="3 6" id="KW-0812">Transmembrane</keyword>
<dbReference type="InterPro" id="IPR004307">
    <property type="entry name" value="TspO_MBR"/>
</dbReference>
<dbReference type="GO" id="GO:0016020">
    <property type="term" value="C:membrane"/>
    <property type="evidence" value="ECO:0007669"/>
    <property type="project" value="UniProtKB-SubCell"/>
</dbReference>
<dbReference type="FunFam" id="1.20.1260.100:FF:000001">
    <property type="entry name" value="translocator protein 2"/>
    <property type="match status" value="1"/>
</dbReference>
<comment type="subcellular location">
    <subcellularLocation>
        <location evidence="1">Membrane</location>
        <topology evidence="1">Multi-pass membrane protein</topology>
    </subcellularLocation>
</comment>
<proteinExistence type="inferred from homology"/>
<dbReference type="InterPro" id="IPR038330">
    <property type="entry name" value="TspO/MBR-related_sf"/>
</dbReference>
<dbReference type="PIRSF" id="PIRSF005859">
    <property type="entry name" value="PBR"/>
    <property type="match status" value="1"/>
</dbReference>
<evidence type="ECO:0000256" key="6">
    <source>
        <dbReference type="SAM" id="Phobius"/>
    </source>
</evidence>
<feature type="transmembrane region" description="Helical" evidence="6">
    <location>
        <begin position="74"/>
        <end position="91"/>
    </location>
</feature>
<gene>
    <name evidence="7" type="ORF">IAB77_06090</name>
</gene>
<dbReference type="Proteomes" id="UP000824262">
    <property type="component" value="Unassembled WGS sequence"/>
</dbReference>
<evidence type="ECO:0000313" key="7">
    <source>
        <dbReference type="EMBL" id="HIQ78811.1"/>
    </source>
</evidence>
<keyword evidence="5 6" id="KW-0472">Membrane</keyword>
<evidence type="ECO:0000256" key="2">
    <source>
        <dbReference type="ARBA" id="ARBA00007524"/>
    </source>
</evidence>
<sequence>MRLAACIAIPLILGGISALAVKGSMAEYAMIEQPPLSPPGWLFPAAWSVLYVLMGAASYIVLCSGAPLYERRSALKLYAVQLVVNVLWPPVFFGLGLYLAALAWLVLLWVLVLVTALRFRRISRAAFCLMVPYLAWLTFAAYLNFGVWLLN</sequence>
<feature type="transmembrane region" description="Helical" evidence="6">
    <location>
        <begin position="97"/>
        <end position="119"/>
    </location>
</feature>
<dbReference type="Gene3D" id="1.20.1260.100">
    <property type="entry name" value="TspO/MBR protein"/>
    <property type="match status" value="1"/>
</dbReference>
<accession>A0A9D0ZG40</accession>
<evidence type="ECO:0000256" key="4">
    <source>
        <dbReference type="ARBA" id="ARBA00022989"/>
    </source>
</evidence>
<reference evidence="7" key="1">
    <citation type="submission" date="2020-10" db="EMBL/GenBank/DDBJ databases">
        <authorList>
            <person name="Gilroy R."/>
        </authorList>
    </citation>
    <scope>NUCLEOTIDE SEQUENCE</scope>
    <source>
        <strain evidence="7">ChiBcolR7-354</strain>
    </source>
</reference>
<dbReference type="Pfam" id="PF03073">
    <property type="entry name" value="TspO_MBR"/>
    <property type="match status" value="1"/>
</dbReference>
<dbReference type="PANTHER" id="PTHR10057:SF0">
    <property type="entry name" value="TRANSLOCATOR PROTEIN"/>
    <property type="match status" value="1"/>
</dbReference>
<evidence type="ECO:0000256" key="1">
    <source>
        <dbReference type="ARBA" id="ARBA00004141"/>
    </source>
</evidence>